<dbReference type="Gene3D" id="1.25.40.10">
    <property type="entry name" value="Tetratricopeptide repeat domain"/>
    <property type="match status" value="1"/>
</dbReference>
<gene>
    <name evidence="1" type="ORF">CTI12_AA540810</name>
</gene>
<dbReference type="Proteomes" id="UP000245207">
    <property type="component" value="Unassembled WGS sequence"/>
</dbReference>
<dbReference type="EMBL" id="PKPP01013133">
    <property type="protein sequence ID" value="PWA41357.1"/>
    <property type="molecule type" value="Genomic_DNA"/>
</dbReference>
<name>A0A2U1KX88_ARTAN</name>
<evidence type="ECO:0000313" key="2">
    <source>
        <dbReference type="Proteomes" id="UP000245207"/>
    </source>
</evidence>
<dbReference type="OrthoDB" id="1722220at2759"/>
<keyword evidence="2" id="KW-1185">Reference proteome</keyword>
<dbReference type="InterPro" id="IPR011990">
    <property type="entry name" value="TPR-like_helical_dom_sf"/>
</dbReference>
<sequence>MSMCLAKSCSRMMRSRRTSLVNVQKALDLFLKGAARGSTLTMVDTGLVCWEIGKKDEGVRMYKRAAEHGDSVGQCNLGISYLQGKLASLSFF</sequence>
<organism evidence="1 2">
    <name type="scientific">Artemisia annua</name>
    <name type="common">Sweet wormwood</name>
    <dbReference type="NCBI Taxonomy" id="35608"/>
    <lineage>
        <taxon>Eukaryota</taxon>
        <taxon>Viridiplantae</taxon>
        <taxon>Streptophyta</taxon>
        <taxon>Embryophyta</taxon>
        <taxon>Tracheophyta</taxon>
        <taxon>Spermatophyta</taxon>
        <taxon>Magnoliopsida</taxon>
        <taxon>eudicotyledons</taxon>
        <taxon>Gunneridae</taxon>
        <taxon>Pentapetalae</taxon>
        <taxon>asterids</taxon>
        <taxon>campanulids</taxon>
        <taxon>Asterales</taxon>
        <taxon>Asteraceae</taxon>
        <taxon>Asteroideae</taxon>
        <taxon>Anthemideae</taxon>
        <taxon>Artemisiinae</taxon>
        <taxon>Artemisia</taxon>
    </lineage>
</organism>
<accession>A0A2U1KX88</accession>
<comment type="caution">
    <text evidence="1">The sequence shown here is derived from an EMBL/GenBank/DDBJ whole genome shotgun (WGS) entry which is preliminary data.</text>
</comment>
<proteinExistence type="predicted"/>
<dbReference type="SUPFAM" id="SSF81901">
    <property type="entry name" value="HCP-like"/>
    <property type="match status" value="1"/>
</dbReference>
<dbReference type="InterPro" id="IPR053301">
    <property type="entry name" value="F-box_motif"/>
</dbReference>
<evidence type="ECO:0000313" key="1">
    <source>
        <dbReference type="EMBL" id="PWA41357.1"/>
    </source>
</evidence>
<protein>
    <submittedName>
        <fullName evidence="1">F-box protein</fullName>
    </submittedName>
</protein>
<reference evidence="1 2" key="1">
    <citation type="journal article" date="2018" name="Mol. Plant">
        <title>The genome of Artemisia annua provides insight into the evolution of Asteraceae family and artemisinin biosynthesis.</title>
        <authorList>
            <person name="Shen Q."/>
            <person name="Zhang L."/>
            <person name="Liao Z."/>
            <person name="Wang S."/>
            <person name="Yan T."/>
            <person name="Shi P."/>
            <person name="Liu M."/>
            <person name="Fu X."/>
            <person name="Pan Q."/>
            <person name="Wang Y."/>
            <person name="Lv Z."/>
            <person name="Lu X."/>
            <person name="Zhang F."/>
            <person name="Jiang W."/>
            <person name="Ma Y."/>
            <person name="Chen M."/>
            <person name="Hao X."/>
            <person name="Li L."/>
            <person name="Tang Y."/>
            <person name="Lv G."/>
            <person name="Zhou Y."/>
            <person name="Sun X."/>
            <person name="Brodelius P.E."/>
            <person name="Rose J.K.C."/>
            <person name="Tang K."/>
        </authorList>
    </citation>
    <scope>NUCLEOTIDE SEQUENCE [LARGE SCALE GENOMIC DNA]</scope>
    <source>
        <strain evidence="2">cv. Huhao1</strain>
        <tissue evidence="1">Leaf</tissue>
    </source>
</reference>
<dbReference type="STRING" id="35608.A0A2U1KX88"/>
<dbReference type="AlphaFoldDB" id="A0A2U1KX88"/>
<dbReference type="PANTHER" id="PTHR45088:SF1">
    <property type="entry name" value="OS04G0476000 PROTEIN"/>
    <property type="match status" value="1"/>
</dbReference>
<dbReference type="PANTHER" id="PTHR45088">
    <property type="entry name" value="OSJNBA0022H21.17 PROTEIN"/>
    <property type="match status" value="1"/>
</dbReference>